<dbReference type="PIRSF" id="PIRSF001455">
    <property type="entry name" value="DHQ_synth"/>
    <property type="match status" value="1"/>
</dbReference>
<keyword evidence="16" id="KW-1185">Reference proteome</keyword>
<evidence type="ECO:0000256" key="1">
    <source>
        <dbReference type="ARBA" id="ARBA00001911"/>
    </source>
</evidence>
<dbReference type="GO" id="GO:0000166">
    <property type="term" value="F:nucleotide binding"/>
    <property type="evidence" value="ECO:0007669"/>
    <property type="project" value="UniProtKB-KW"/>
</dbReference>
<dbReference type="Pfam" id="PF24621">
    <property type="entry name" value="DHQS_C"/>
    <property type="match status" value="1"/>
</dbReference>
<keyword evidence="8 11" id="KW-0057">Aromatic amino acid biosynthesis</keyword>
<name>A0A1M4WFS2_9FIRM</name>
<comment type="cofactor">
    <cofactor evidence="11">
        <name>Co(2+)</name>
        <dbReference type="ChEBI" id="CHEBI:48828"/>
    </cofactor>
    <cofactor evidence="11">
        <name>Zn(2+)</name>
        <dbReference type="ChEBI" id="CHEBI:29105"/>
    </cofactor>
    <text evidence="11">Binds 1 divalent metal cation per subunit. Can use either Co(2+) or Zn(2+).</text>
</comment>
<sequence length="362" mass="39803">MRKVKVALPVNGYDITIGKGLAEELEKQIGEHKFSSRALLVTDSNVGKLYTEKVKESITKAGLQADVFVVPAGETSKSLETAEKIYTRAIELGLDRKSPIFALGGGVVGDLTGFVAATYMRGVPFIQLATSLLAQVDSSVGGKVAVNHRLGKNMIGAFYQPKFVLIDISCLESLPKREIYTGLGEIIKYGAIYDEDFFRYLEDNTEKIQALAESSLEHIIGRSCEIKADVVTQDEKEKGLRRILNFGHTMAHAIEKETGYLRYNHGEAVAIGMIGAANISRELGLLKDEEVQRLTALIEKLHLPTKAEGVSLEAMFESTLHDKKTVNGIVHWVLLDRIGHVSDITEAPDDVVKKCMRMVLAE</sequence>
<dbReference type="PANTHER" id="PTHR43622">
    <property type="entry name" value="3-DEHYDROQUINATE SYNTHASE"/>
    <property type="match status" value="1"/>
</dbReference>
<dbReference type="GO" id="GO:0009073">
    <property type="term" value="P:aromatic amino acid family biosynthetic process"/>
    <property type="evidence" value="ECO:0007669"/>
    <property type="project" value="UniProtKB-KW"/>
</dbReference>
<feature type="domain" description="3-dehydroquinate synthase C-terminal" evidence="14">
    <location>
        <begin position="182"/>
        <end position="325"/>
    </location>
</feature>
<dbReference type="FunFam" id="3.40.50.1970:FF:000001">
    <property type="entry name" value="3-dehydroquinate synthase"/>
    <property type="match status" value="1"/>
</dbReference>
<evidence type="ECO:0000256" key="6">
    <source>
        <dbReference type="ARBA" id="ARBA00022833"/>
    </source>
</evidence>
<dbReference type="InterPro" id="IPR056179">
    <property type="entry name" value="DHQS_C"/>
</dbReference>
<feature type="binding site" evidence="11">
    <location>
        <position position="248"/>
    </location>
    <ligand>
        <name>Zn(2+)</name>
        <dbReference type="ChEBI" id="CHEBI:29105"/>
    </ligand>
</feature>
<comment type="pathway">
    <text evidence="11">Metabolic intermediate biosynthesis; chorismate biosynthesis; chorismate from D-erythrose 4-phosphate and phosphoenolpyruvate: step 2/7.</text>
</comment>
<feature type="binding site" evidence="11">
    <location>
        <position position="143"/>
    </location>
    <ligand>
        <name>NAD(+)</name>
        <dbReference type="ChEBI" id="CHEBI:57540"/>
    </ligand>
</feature>
<evidence type="ECO:0000256" key="2">
    <source>
        <dbReference type="ARBA" id="ARBA00005412"/>
    </source>
</evidence>
<dbReference type="GO" id="GO:0009423">
    <property type="term" value="P:chorismate biosynthetic process"/>
    <property type="evidence" value="ECO:0007669"/>
    <property type="project" value="UniProtKB-UniRule"/>
</dbReference>
<evidence type="ECO:0000259" key="13">
    <source>
        <dbReference type="Pfam" id="PF01761"/>
    </source>
</evidence>
<feature type="binding site" evidence="11">
    <location>
        <position position="265"/>
    </location>
    <ligand>
        <name>Zn(2+)</name>
        <dbReference type="ChEBI" id="CHEBI:29105"/>
    </ligand>
</feature>
<dbReference type="GO" id="GO:0008652">
    <property type="term" value="P:amino acid biosynthetic process"/>
    <property type="evidence" value="ECO:0007669"/>
    <property type="project" value="UniProtKB-KW"/>
</dbReference>
<dbReference type="EC" id="4.2.3.4" evidence="11 12"/>
<dbReference type="Gene3D" id="3.40.50.1970">
    <property type="match status" value="1"/>
</dbReference>
<dbReference type="Pfam" id="PF01761">
    <property type="entry name" value="DHQ_synthase"/>
    <property type="match status" value="1"/>
</dbReference>
<evidence type="ECO:0000256" key="11">
    <source>
        <dbReference type="HAMAP-Rule" id="MF_00110"/>
    </source>
</evidence>
<comment type="function">
    <text evidence="11">Catalyzes the conversion of 3-deoxy-D-arabino-heptulosonate 7-phosphate (DAHP) to dehydroquinate (DHQ).</text>
</comment>
<dbReference type="Gene3D" id="1.20.1090.10">
    <property type="entry name" value="Dehydroquinate synthase-like - alpha domain"/>
    <property type="match status" value="1"/>
</dbReference>
<keyword evidence="5 11" id="KW-0547">Nucleotide-binding</keyword>
<feature type="binding site" evidence="11">
    <location>
        <position position="185"/>
    </location>
    <ligand>
        <name>Zn(2+)</name>
        <dbReference type="ChEBI" id="CHEBI:29105"/>
    </ligand>
</feature>
<dbReference type="EMBL" id="FQUG01000004">
    <property type="protein sequence ID" value="SHE80151.1"/>
    <property type="molecule type" value="Genomic_DNA"/>
</dbReference>
<dbReference type="HAMAP" id="MF_00110">
    <property type="entry name" value="DHQ_synthase"/>
    <property type="match status" value="1"/>
</dbReference>
<dbReference type="SUPFAM" id="SSF56796">
    <property type="entry name" value="Dehydroquinate synthase-like"/>
    <property type="match status" value="1"/>
</dbReference>
<comment type="subcellular location">
    <subcellularLocation>
        <location evidence="11">Cytoplasm</location>
    </subcellularLocation>
</comment>
<reference evidence="15 16" key="1">
    <citation type="submission" date="2016-11" db="EMBL/GenBank/DDBJ databases">
        <authorList>
            <person name="Jaros S."/>
            <person name="Januszkiewicz K."/>
            <person name="Wedrychowicz H."/>
        </authorList>
    </citation>
    <scope>NUCLEOTIDE SEQUENCE [LARGE SCALE GENOMIC DNA]</scope>
    <source>
        <strain evidence="15 16">DSM 10502</strain>
    </source>
</reference>
<keyword evidence="6 11" id="KW-0862">Zinc</keyword>
<dbReference type="NCBIfam" id="TIGR01357">
    <property type="entry name" value="aroB"/>
    <property type="match status" value="1"/>
</dbReference>
<evidence type="ECO:0000256" key="12">
    <source>
        <dbReference type="NCBIfam" id="TIGR01357"/>
    </source>
</evidence>
<evidence type="ECO:0000256" key="8">
    <source>
        <dbReference type="ARBA" id="ARBA00023141"/>
    </source>
</evidence>
<keyword evidence="9 11" id="KW-0456">Lyase</keyword>
<comment type="catalytic activity">
    <reaction evidence="11">
        <text>7-phospho-2-dehydro-3-deoxy-D-arabino-heptonate = 3-dehydroquinate + phosphate</text>
        <dbReference type="Rhea" id="RHEA:21968"/>
        <dbReference type="ChEBI" id="CHEBI:32364"/>
        <dbReference type="ChEBI" id="CHEBI:43474"/>
        <dbReference type="ChEBI" id="CHEBI:58394"/>
        <dbReference type="EC" id="4.2.3.4"/>
    </reaction>
</comment>
<evidence type="ECO:0000256" key="5">
    <source>
        <dbReference type="ARBA" id="ARBA00022741"/>
    </source>
</evidence>
<keyword evidence="4 11" id="KW-0479">Metal-binding</keyword>
<dbReference type="InterPro" id="IPR016037">
    <property type="entry name" value="DHQ_synth_AroB"/>
</dbReference>
<keyword evidence="10 11" id="KW-0170">Cobalt</keyword>
<organism evidence="15 16">
    <name type="scientific">Schwartzia succinivorans DSM 10502</name>
    <dbReference type="NCBI Taxonomy" id="1123243"/>
    <lineage>
        <taxon>Bacteria</taxon>
        <taxon>Bacillati</taxon>
        <taxon>Bacillota</taxon>
        <taxon>Negativicutes</taxon>
        <taxon>Selenomonadales</taxon>
        <taxon>Selenomonadaceae</taxon>
        <taxon>Schwartzia</taxon>
    </lineage>
</organism>
<dbReference type="AlphaFoldDB" id="A0A1M4WFS2"/>
<feature type="binding site" evidence="11">
    <location>
        <position position="152"/>
    </location>
    <ligand>
        <name>NAD(+)</name>
        <dbReference type="ChEBI" id="CHEBI:57540"/>
    </ligand>
</feature>
<gene>
    <name evidence="11" type="primary">aroB</name>
    <name evidence="15" type="ORF">SAMN02745190_01220</name>
</gene>
<dbReference type="RefSeq" id="WP_072935290.1">
    <property type="nucleotide sequence ID" value="NZ_FQUG01000004.1"/>
</dbReference>
<dbReference type="PANTHER" id="PTHR43622:SF1">
    <property type="entry name" value="3-DEHYDROQUINATE SYNTHASE"/>
    <property type="match status" value="1"/>
</dbReference>
<evidence type="ECO:0000313" key="16">
    <source>
        <dbReference type="Proteomes" id="UP000184404"/>
    </source>
</evidence>
<dbReference type="InterPro" id="IPR030960">
    <property type="entry name" value="DHQS/DOIS_N"/>
</dbReference>
<evidence type="ECO:0000256" key="3">
    <source>
        <dbReference type="ARBA" id="ARBA00022605"/>
    </source>
</evidence>
<feature type="binding site" evidence="11">
    <location>
        <begin position="130"/>
        <end position="131"/>
    </location>
    <ligand>
        <name>NAD(+)</name>
        <dbReference type="ChEBI" id="CHEBI:57540"/>
    </ligand>
</feature>
<dbReference type="Proteomes" id="UP000184404">
    <property type="component" value="Unassembled WGS sequence"/>
</dbReference>
<evidence type="ECO:0000256" key="7">
    <source>
        <dbReference type="ARBA" id="ARBA00023027"/>
    </source>
</evidence>
<evidence type="ECO:0000313" key="15">
    <source>
        <dbReference type="EMBL" id="SHE80151.1"/>
    </source>
</evidence>
<dbReference type="GO" id="GO:0005737">
    <property type="term" value="C:cytoplasm"/>
    <property type="evidence" value="ECO:0007669"/>
    <property type="project" value="UniProtKB-SubCell"/>
</dbReference>
<evidence type="ECO:0000256" key="10">
    <source>
        <dbReference type="ARBA" id="ARBA00023285"/>
    </source>
</evidence>
<dbReference type="InterPro" id="IPR050071">
    <property type="entry name" value="Dehydroquinate_synthase"/>
</dbReference>
<dbReference type="GO" id="GO:0046872">
    <property type="term" value="F:metal ion binding"/>
    <property type="evidence" value="ECO:0007669"/>
    <property type="project" value="UniProtKB-KW"/>
</dbReference>
<comment type="similarity">
    <text evidence="2 11">Belongs to the sugar phosphate cyclases superfamily. Dehydroquinate synthase family.</text>
</comment>
<dbReference type="CDD" id="cd08195">
    <property type="entry name" value="DHQS"/>
    <property type="match status" value="1"/>
</dbReference>
<accession>A0A1M4WFS2</accession>
<dbReference type="UniPathway" id="UPA00053">
    <property type="reaction ID" value="UER00085"/>
</dbReference>
<feature type="binding site" evidence="11">
    <location>
        <begin position="106"/>
        <end position="110"/>
    </location>
    <ligand>
        <name>NAD(+)</name>
        <dbReference type="ChEBI" id="CHEBI:57540"/>
    </ligand>
</feature>
<dbReference type="GO" id="GO:0003856">
    <property type="term" value="F:3-dehydroquinate synthase activity"/>
    <property type="evidence" value="ECO:0007669"/>
    <property type="project" value="UniProtKB-UniRule"/>
</dbReference>
<proteinExistence type="inferred from homology"/>
<keyword evidence="11" id="KW-0963">Cytoplasm</keyword>
<feature type="domain" description="3-dehydroquinate synthase N-terminal" evidence="13">
    <location>
        <begin position="68"/>
        <end position="179"/>
    </location>
</feature>
<dbReference type="OrthoDB" id="9806583at2"/>
<evidence type="ECO:0000259" key="14">
    <source>
        <dbReference type="Pfam" id="PF24621"/>
    </source>
</evidence>
<comment type="cofactor">
    <cofactor evidence="1 11">
        <name>NAD(+)</name>
        <dbReference type="ChEBI" id="CHEBI:57540"/>
    </cofactor>
</comment>
<keyword evidence="7 11" id="KW-0520">NAD</keyword>
<evidence type="ECO:0000256" key="9">
    <source>
        <dbReference type="ARBA" id="ARBA00023239"/>
    </source>
</evidence>
<keyword evidence="3 11" id="KW-0028">Amino-acid biosynthesis</keyword>
<dbReference type="InterPro" id="IPR030963">
    <property type="entry name" value="DHQ_synth_fam"/>
</dbReference>
<dbReference type="STRING" id="1123243.SAMN02745190_01220"/>
<protein>
    <recommendedName>
        <fullName evidence="11 12">3-dehydroquinate synthase</fullName>
        <shortName evidence="11">DHQS</shortName>
        <ecNumber evidence="11 12">4.2.3.4</ecNumber>
    </recommendedName>
</protein>
<comment type="caution">
    <text evidence="11">Lacks conserved residue(s) required for the propagation of feature annotation.</text>
</comment>
<evidence type="ECO:0000256" key="4">
    <source>
        <dbReference type="ARBA" id="ARBA00022723"/>
    </source>
</evidence>